<accession>A0A285KZ65</accession>
<dbReference type="STRING" id="1379680.GCA_001612615_04999"/>
<dbReference type="AlphaFoldDB" id="A0A285KZ65"/>
<gene>
    <name evidence="4" type="ORF">SAMN04244553_1138</name>
</gene>
<dbReference type="Pfam" id="PF12146">
    <property type="entry name" value="Hydrolase_4"/>
    <property type="match status" value="1"/>
</dbReference>
<keyword evidence="5" id="KW-1185">Reference proteome</keyword>
<dbReference type="Gene3D" id="3.40.50.1820">
    <property type="entry name" value="alpha/beta hydrolase"/>
    <property type="match status" value="1"/>
</dbReference>
<keyword evidence="2" id="KW-0378">Hydrolase</keyword>
<dbReference type="GO" id="GO:0052689">
    <property type="term" value="F:carboxylic ester hydrolase activity"/>
    <property type="evidence" value="ECO:0007669"/>
    <property type="project" value="UniProtKB-ARBA"/>
</dbReference>
<dbReference type="SUPFAM" id="SSF53474">
    <property type="entry name" value="alpha/beta-Hydrolases"/>
    <property type="match status" value="1"/>
</dbReference>
<keyword evidence="4" id="KW-0031">Aminopeptidase</keyword>
<dbReference type="Proteomes" id="UP000219565">
    <property type="component" value="Unassembled WGS sequence"/>
</dbReference>
<organism evidence="4 5">
    <name type="scientific">Nocardia amikacinitolerans</name>
    <dbReference type="NCBI Taxonomy" id="756689"/>
    <lineage>
        <taxon>Bacteria</taxon>
        <taxon>Bacillati</taxon>
        <taxon>Actinomycetota</taxon>
        <taxon>Actinomycetes</taxon>
        <taxon>Mycobacteriales</taxon>
        <taxon>Nocardiaceae</taxon>
        <taxon>Nocardia</taxon>
    </lineage>
</organism>
<evidence type="ECO:0000256" key="2">
    <source>
        <dbReference type="ARBA" id="ARBA00022801"/>
    </source>
</evidence>
<evidence type="ECO:0000256" key="1">
    <source>
        <dbReference type="ARBA" id="ARBA00008645"/>
    </source>
</evidence>
<dbReference type="InterPro" id="IPR022742">
    <property type="entry name" value="Hydrolase_4"/>
</dbReference>
<dbReference type="GO" id="GO:0004177">
    <property type="term" value="F:aminopeptidase activity"/>
    <property type="evidence" value="ECO:0007669"/>
    <property type="project" value="UniProtKB-KW"/>
</dbReference>
<sequence>MKFQYIEEGVSFPSGDSECRGWLYWPPKANNSESLGLVVIAHGFGGTHLSQYGRRAMRIVESGCAVLDFDPRGFGASPGSPRGRLRLADWIADLEAAVSYARGLSGIDPERIGLFGSSLGGGLALEVAARDSRIAAVDVIVPLVDGLFVTPGTPVADRLRSASAILRDLVGRRLGRPPIPVPAVGLPGSGALIVGEADYRSFFSIFEGVDGLEWLEPHSVASHSELGEWRNAVTAAELITLPLFRPGRRADRITAPLLAQIASQDRVAPAWIQRRLLSRAPHVEFRNMPTGHFDSFSGEWFERTAAADIDFFSRTLAAK</sequence>
<dbReference type="EMBL" id="OBEG01000001">
    <property type="protein sequence ID" value="SNY77939.1"/>
    <property type="molecule type" value="Genomic_DNA"/>
</dbReference>
<protein>
    <submittedName>
        <fullName evidence="4">Serine aminopeptidase, S33</fullName>
    </submittedName>
</protein>
<reference evidence="4 5" key="1">
    <citation type="submission" date="2017-09" db="EMBL/GenBank/DDBJ databases">
        <authorList>
            <person name="Ehlers B."/>
            <person name="Leendertz F.H."/>
        </authorList>
    </citation>
    <scope>NUCLEOTIDE SEQUENCE [LARGE SCALE GENOMIC DNA]</scope>
    <source>
        <strain evidence="4 5">DSM 45537</strain>
    </source>
</reference>
<evidence type="ECO:0000313" key="4">
    <source>
        <dbReference type="EMBL" id="SNY77939.1"/>
    </source>
</evidence>
<dbReference type="PANTHER" id="PTHR22946">
    <property type="entry name" value="DIENELACTONE HYDROLASE DOMAIN-CONTAINING PROTEIN-RELATED"/>
    <property type="match status" value="1"/>
</dbReference>
<proteinExistence type="inferred from homology"/>
<evidence type="ECO:0000259" key="3">
    <source>
        <dbReference type="Pfam" id="PF12146"/>
    </source>
</evidence>
<comment type="similarity">
    <text evidence="1">Belongs to the AB hydrolase superfamily.</text>
</comment>
<name>A0A285KZ65_9NOCA</name>
<feature type="domain" description="Serine aminopeptidase S33" evidence="3">
    <location>
        <begin position="35"/>
        <end position="136"/>
    </location>
</feature>
<dbReference type="InterPro" id="IPR029058">
    <property type="entry name" value="AB_hydrolase_fold"/>
</dbReference>
<evidence type="ECO:0000313" key="5">
    <source>
        <dbReference type="Proteomes" id="UP000219565"/>
    </source>
</evidence>
<keyword evidence="4" id="KW-0645">Protease</keyword>
<dbReference type="PANTHER" id="PTHR22946:SF9">
    <property type="entry name" value="POLYKETIDE TRANSFERASE AF380"/>
    <property type="match status" value="1"/>
</dbReference>
<dbReference type="InterPro" id="IPR050261">
    <property type="entry name" value="FrsA_esterase"/>
</dbReference>